<keyword evidence="2" id="KW-1185">Reference proteome</keyword>
<protein>
    <submittedName>
        <fullName evidence="1">Uncharacterized protein</fullName>
    </submittedName>
</protein>
<accession>A0A654M076</accession>
<reference evidence="2" key="1">
    <citation type="submission" date="2015-10" db="EMBL/GenBank/DDBJ databases">
        <title>Niche specialization of a soil ammonia-oxidizing archaeon, Candidatus Nitrosocosmicus oleophilus.</title>
        <authorList>
            <person name="Jung M.-Y."/>
            <person name="Rhee S.-K."/>
        </authorList>
    </citation>
    <scope>NUCLEOTIDE SEQUENCE [LARGE SCALE GENOMIC DNA]</scope>
    <source>
        <strain evidence="2">MY3</strain>
    </source>
</reference>
<dbReference type="EMBL" id="CP012850">
    <property type="protein sequence ID" value="ALI35931.1"/>
    <property type="molecule type" value="Genomic_DNA"/>
</dbReference>
<dbReference type="AlphaFoldDB" id="A0A654M076"/>
<sequence length="77" mass="8474">MICSPVHNINKFEVDSGKNSDESFTNNETTFSCDKCGQNFGSQQELKNILVPITGIGSVMQTYCLKGLLMDSNHPIC</sequence>
<organism evidence="1 2">
    <name type="scientific">Candidatus Nitrosocosmicus oleophilus</name>
    <dbReference type="NCBI Taxonomy" id="1353260"/>
    <lineage>
        <taxon>Archaea</taxon>
        <taxon>Nitrososphaerota</taxon>
        <taxon>Nitrososphaeria</taxon>
        <taxon>Nitrososphaerales</taxon>
        <taxon>Nitrososphaeraceae</taxon>
        <taxon>Candidatus Nitrosocosmicus</taxon>
    </lineage>
</organism>
<evidence type="ECO:0000313" key="2">
    <source>
        <dbReference type="Proteomes" id="UP000058925"/>
    </source>
</evidence>
<dbReference type="Proteomes" id="UP000058925">
    <property type="component" value="Chromosome"/>
</dbReference>
<name>A0A654M076_9ARCH</name>
<dbReference type="KEGG" id="taa:NMY3_01728"/>
<evidence type="ECO:0000313" key="1">
    <source>
        <dbReference type="EMBL" id="ALI35931.1"/>
    </source>
</evidence>
<proteinExistence type="predicted"/>
<dbReference type="GeneID" id="60421738"/>
<dbReference type="OrthoDB" id="386905at2157"/>
<dbReference type="RefSeq" id="WP_196818297.1">
    <property type="nucleotide sequence ID" value="NZ_CP012850.1"/>
</dbReference>
<gene>
    <name evidence="1" type="ORF">NMY3_01728</name>
</gene>